<accession>A0AAV4T0H5</accession>
<feature type="region of interest" description="Disordered" evidence="1">
    <location>
        <begin position="1"/>
        <end position="23"/>
    </location>
</feature>
<keyword evidence="3" id="KW-1185">Reference proteome</keyword>
<sequence>MERVNHSSEYQSSTFGRIHPRYISGQLTTERKCRPIPPPPLSGTESITFAISPPPPQFYFWSRGNFSIQNVNIETKVVPQTLAPAFISQRSRVMAPPFVHLLFFLLLPRERKALKFDE</sequence>
<evidence type="ECO:0000313" key="3">
    <source>
        <dbReference type="Proteomes" id="UP001054837"/>
    </source>
</evidence>
<evidence type="ECO:0000256" key="1">
    <source>
        <dbReference type="SAM" id="MobiDB-lite"/>
    </source>
</evidence>
<protein>
    <submittedName>
        <fullName evidence="2">Uncharacterized protein</fullName>
    </submittedName>
</protein>
<gene>
    <name evidence="2" type="ORF">CDAR_424231</name>
</gene>
<organism evidence="2 3">
    <name type="scientific">Caerostris darwini</name>
    <dbReference type="NCBI Taxonomy" id="1538125"/>
    <lineage>
        <taxon>Eukaryota</taxon>
        <taxon>Metazoa</taxon>
        <taxon>Ecdysozoa</taxon>
        <taxon>Arthropoda</taxon>
        <taxon>Chelicerata</taxon>
        <taxon>Arachnida</taxon>
        <taxon>Araneae</taxon>
        <taxon>Araneomorphae</taxon>
        <taxon>Entelegynae</taxon>
        <taxon>Araneoidea</taxon>
        <taxon>Araneidae</taxon>
        <taxon>Caerostris</taxon>
    </lineage>
</organism>
<proteinExistence type="predicted"/>
<dbReference type="Proteomes" id="UP001054837">
    <property type="component" value="Unassembled WGS sequence"/>
</dbReference>
<comment type="caution">
    <text evidence="2">The sequence shown here is derived from an EMBL/GenBank/DDBJ whole genome shotgun (WGS) entry which is preliminary data.</text>
</comment>
<dbReference type="EMBL" id="BPLQ01008891">
    <property type="protein sequence ID" value="GIY40168.1"/>
    <property type="molecule type" value="Genomic_DNA"/>
</dbReference>
<evidence type="ECO:0000313" key="2">
    <source>
        <dbReference type="EMBL" id="GIY40168.1"/>
    </source>
</evidence>
<reference evidence="2 3" key="1">
    <citation type="submission" date="2021-06" db="EMBL/GenBank/DDBJ databases">
        <title>Caerostris darwini draft genome.</title>
        <authorList>
            <person name="Kono N."/>
            <person name="Arakawa K."/>
        </authorList>
    </citation>
    <scope>NUCLEOTIDE SEQUENCE [LARGE SCALE GENOMIC DNA]</scope>
</reference>
<dbReference type="AlphaFoldDB" id="A0AAV4T0H5"/>
<name>A0AAV4T0H5_9ARAC</name>